<dbReference type="GO" id="GO:0005737">
    <property type="term" value="C:cytoplasm"/>
    <property type="evidence" value="ECO:0007669"/>
    <property type="project" value="TreeGrafter"/>
</dbReference>
<dbReference type="OrthoDB" id="19923at2759"/>
<dbReference type="Pfam" id="PF13716">
    <property type="entry name" value="CRAL_TRIO_2"/>
    <property type="match status" value="1"/>
</dbReference>
<dbReference type="Pfam" id="PF00620">
    <property type="entry name" value="RhoGAP"/>
    <property type="match status" value="1"/>
</dbReference>
<accession>A0A8S1WLR5</accession>
<dbReference type="PROSITE" id="PS50238">
    <property type="entry name" value="RHOGAP"/>
    <property type="match status" value="1"/>
</dbReference>
<name>A0A8S1WLR5_PAROT</name>
<dbReference type="CDD" id="cd00159">
    <property type="entry name" value="RhoGAP"/>
    <property type="match status" value="1"/>
</dbReference>
<dbReference type="SMART" id="SM00324">
    <property type="entry name" value="RhoGAP"/>
    <property type="match status" value="1"/>
</dbReference>
<dbReference type="InterPro" id="IPR000198">
    <property type="entry name" value="RhoGAP_dom"/>
</dbReference>
<reference evidence="2" key="1">
    <citation type="submission" date="2021-01" db="EMBL/GenBank/DDBJ databases">
        <authorList>
            <consortium name="Genoscope - CEA"/>
            <person name="William W."/>
        </authorList>
    </citation>
    <scope>NUCLEOTIDE SEQUENCE</scope>
</reference>
<protein>
    <recommendedName>
        <fullName evidence="1">Rho-GAP domain-containing protein</fullName>
    </recommendedName>
</protein>
<dbReference type="PANTHER" id="PTHR45808:SF2">
    <property type="entry name" value="RHO GTPASE-ACTIVATING PROTEIN 68F"/>
    <property type="match status" value="1"/>
</dbReference>
<dbReference type="OMA" id="EFNRMNM"/>
<dbReference type="Proteomes" id="UP000683925">
    <property type="component" value="Unassembled WGS sequence"/>
</dbReference>
<proteinExistence type="predicted"/>
<dbReference type="PANTHER" id="PTHR45808">
    <property type="entry name" value="RHO GTPASE-ACTIVATING PROTEIN 68F"/>
    <property type="match status" value="1"/>
</dbReference>
<evidence type="ECO:0000259" key="1">
    <source>
        <dbReference type="PROSITE" id="PS50238"/>
    </source>
</evidence>
<dbReference type="GO" id="GO:0007264">
    <property type="term" value="P:small GTPase-mediated signal transduction"/>
    <property type="evidence" value="ECO:0007669"/>
    <property type="project" value="TreeGrafter"/>
</dbReference>
<dbReference type="InterPro" id="IPR001251">
    <property type="entry name" value="CRAL-TRIO_dom"/>
</dbReference>
<organism evidence="2 3">
    <name type="scientific">Paramecium octaurelia</name>
    <dbReference type="NCBI Taxonomy" id="43137"/>
    <lineage>
        <taxon>Eukaryota</taxon>
        <taxon>Sar</taxon>
        <taxon>Alveolata</taxon>
        <taxon>Ciliophora</taxon>
        <taxon>Intramacronucleata</taxon>
        <taxon>Oligohymenophorea</taxon>
        <taxon>Peniculida</taxon>
        <taxon>Parameciidae</taxon>
        <taxon>Paramecium</taxon>
    </lineage>
</organism>
<evidence type="ECO:0000313" key="3">
    <source>
        <dbReference type="Proteomes" id="UP000683925"/>
    </source>
</evidence>
<evidence type="ECO:0000313" key="2">
    <source>
        <dbReference type="EMBL" id="CAD8189099.1"/>
    </source>
</evidence>
<dbReference type="AlphaFoldDB" id="A0A8S1WLR5"/>
<keyword evidence="3" id="KW-1185">Reference proteome</keyword>
<dbReference type="EMBL" id="CAJJDP010000093">
    <property type="protein sequence ID" value="CAD8189099.1"/>
    <property type="molecule type" value="Genomic_DNA"/>
</dbReference>
<feature type="domain" description="Rho-GAP" evidence="1">
    <location>
        <begin position="207"/>
        <end position="395"/>
    </location>
</feature>
<comment type="caution">
    <text evidence="2">The sequence shown here is derived from an EMBL/GenBank/DDBJ whole genome shotgun (WGS) entry which is preliminary data.</text>
</comment>
<sequence>MKIKDIQKALKKYQPKMDQDYQQKLQIAKYTNLSDIEKSNFIQNSGIFNLDLGFEQQNVCFLFNGNIQNSFDNNKLIYYTINSLDNKIDQNTYTIVYIMSEHDGLSQLIRFRKLMKQLSSKYYIQLKCFYLYQPSFKIKANLLIQRSRSKREKILYKKTKYIYEVKELLQIPNFQASWMITVPKQIQSFEQIEPVQSIKQSQSSFGSSLSSQKLNQFQIPLVIDHLLSYFVVNPDRFLIPDIFRKQGLITEEDQLQQQLINENYECLKIVEDVRIICSLIKRFFLELPDPLIPEHIFKRICDHFEQTTAQTEIDLLKEVFDQLPNLNKSLLIVMVSFLICVGNHSEFNRMNMNNLAILFAPCFMRVQVNQTQSIEQIKHQLKFLKILFDNYDKLFPNVSFKLFLEYGQAQQQFYRGRYQWKQKSKAILIR</sequence>
<gene>
    <name evidence="2" type="ORF">POCTA_138.1.T0940104</name>
</gene>
<dbReference type="GO" id="GO:0005096">
    <property type="term" value="F:GTPase activator activity"/>
    <property type="evidence" value="ECO:0007669"/>
    <property type="project" value="TreeGrafter"/>
</dbReference>